<reference evidence="1 2" key="1">
    <citation type="submission" date="2017-09" db="EMBL/GenBank/DDBJ databases">
        <title>Large-scale bioinformatics analysis of Bacillus genomes uncovers conserved roles of natural products in bacterial physiology.</title>
        <authorList>
            <consortium name="Agbiome Team Llc"/>
            <person name="Bleich R.M."/>
            <person name="Grubbs K.J."/>
            <person name="Santa Maria K.C."/>
            <person name="Allen S.E."/>
            <person name="Farag S."/>
            <person name="Shank E.A."/>
            <person name="Bowers A."/>
        </authorList>
    </citation>
    <scope>NUCLEOTIDE SEQUENCE [LARGE SCALE GENOMIC DNA]</scope>
    <source>
        <strain evidence="1 2">AFS010695</strain>
    </source>
</reference>
<proteinExistence type="predicted"/>
<evidence type="ECO:0000313" key="1">
    <source>
        <dbReference type="EMBL" id="PEW02332.1"/>
    </source>
</evidence>
<name>A0A2A8PXL5_BACCE</name>
<dbReference type="AlphaFoldDB" id="A0A2A8PXL5"/>
<evidence type="ECO:0000313" key="2">
    <source>
        <dbReference type="Proteomes" id="UP000220635"/>
    </source>
</evidence>
<organism evidence="1 2">
    <name type="scientific">Bacillus cereus</name>
    <dbReference type="NCBI Taxonomy" id="1396"/>
    <lineage>
        <taxon>Bacteria</taxon>
        <taxon>Bacillati</taxon>
        <taxon>Bacillota</taxon>
        <taxon>Bacilli</taxon>
        <taxon>Bacillales</taxon>
        <taxon>Bacillaceae</taxon>
        <taxon>Bacillus</taxon>
        <taxon>Bacillus cereus group</taxon>
    </lineage>
</organism>
<dbReference type="EMBL" id="NTWE01000022">
    <property type="protein sequence ID" value="PEW02332.1"/>
    <property type="molecule type" value="Genomic_DNA"/>
</dbReference>
<gene>
    <name evidence="1" type="ORF">CN425_10780</name>
</gene>
<accession>A0A2A8PXL5</accession>
<dbReference type="OrthoDB" id="2935932at2"/>
<protein>
    <submittedName>
        <fullName evidence="1">DNA-binding protein</fullName>
    </submittedName>
</protein>
<dbReference type="GO" id="GO:0003677">
    <property type="term" value="F:DNA binding"/>
    <property type="evidence" value="ECO:0007669"/>
    <property type="project" value="UniProtKB-KW"/>
</dbReference>
<keyword evidence="1" id="KW-0238">DNA-binding</keyword>
<dbReference type="Proteomes" id="UP000220635">
    <property type="component" value="Unassembled WGS sequence"/>
</dbReference>
<comment type="caution">
    <text evidence="1">The sequence shown here is derived from an EMBL/GenBank/DDBJ whole genome shotgun (WGS) entry which is preliminary data.</text>
</comment>
<sequence>MGKRLLWICKKLFPKKYYIMIFRGSEFSVHNMLLFLAADI</sequence>